<feature type="compositionally biased region" description="Gly residues" evidence="1">
    <location>
        <begin position="75"/>
        <end position="85"/>
    </location>
</feature>
<feature type="compositionally biased region" description="Low complexity" evidence="1">
    <location>
        <begin position="24"/>
        <end position="37"/>
    </location>
</feature>
<name>V4K0F2_EUTSA</name>
<gene>
    <name evidence="2" type="ORF">EUTSA_v10005722mg</name>
</gene>
<feature type="compositionally biased region" description="Polar residues" evidence="1">
    <location>
        <begin position="1"/>
        <end position="16"/>
    </location>
</feature>
<evidence type="ECO:0000256" key="1">
    <source>
        <dbReference type="SAM" id="MobiDB-lite"/>
    </source>
</evidence>
<dbReference type="Proteomes" id="UP000030689">
    <property type="component" value="Unassembled WGS sequence"/>
</dbReference>
<dbReference type="AlphaFoldDB" id="V4K0F2"/>
<protein>
    <submittedName>
        <fullName evidence="2">Uncharacterized protein</fullName>
    </submittedName>
</protein>
<evidence type="ECO:0000313" key="3">
    <source>
        <dbReference type="Proteomes" id="UP000030689"/>
    </source>
</evidence>
<feature type="region of interest" description="Disordered" evidence="1">
    <location>
        <begin position="66"/>
        <end position="85"/>
    </location>
</feature>
<feature type="region of interest" description="Disordered" evidence="1">
    <location>
        <begin position="1"/>
        <end position="58"/>
    </location>
</feature>
<evidence type="ECO:0000313" key="2">
    <source>
        <dbReference type="EMBL" id="ESQ31325.1"/>
    </source>
</evidence>
<organism evidence="2 3">
    <name type="scientific">Eutrema salsugineum</name>
    <name type="common">Saltwater cress</name>
    <name type="synonym">Sisymbrium salsugineum</name>
    <dbReference type="NCBI Taxonomy" id="72664"/>
    <lineage>
        <taxon>Eukaryota</taxon>
        <taxon>Viridiplantae</taxon>
        <taxon>Streptophyta</taxon>
        <taxon>Embryophyta</taxon>
        <taxon>Tracheophyta</taxon>
        <taxon>Spermatophyta</taxon>
        <taxon>Magnoliopsida</taxon>
        <taxon>eudicotyledons</taxon>
        <taxon>Gunneridae</taxon>
        <taxon>Pentapetalae</taxon>
        <taxon>rosids</taxon>
        <taxon>malvids</taxon>
        <taxon>Brassicales</taxon>
        <taxon>Brassicaceae</taxon>
        <taxon>Eutremeae</taxon>
        <taxon>Eutrema</taxon>
    </lineage>
</organism>
<accession>V4K0F2</accession>
<proteinExistence type="predicted"/>
<reference evidence="2 3" key="1">
    <citation type="journal article" date="2013" name="Front. Plant Sci.">
        <title>The Reference Genome of the Halophytic Plant Eutrema salsugineum.</title>
        <authorList>
            <person name="Yang R."/>
            <person name="Jarvis D.E."/>
            <person name="Chen H."/>
            <person name="Beilstein M.A."/>
            <person name="Grimwood J."/>
            <person name="Jenkins J."/>
            <person name="Shu S."/>
            <person name="Prochnik S."/>
            <person name="Xin M."/>
            <person name="Ma C."/>
            <person name="Schmutz J."/>
            <person name="Wing R.A."/>
            <person name="Mitchell-Olds T."/>
            <person name="Schumaker K.S."/>
            <person name="Wang X."/>
        </authorList>
    </citation>
    <scope>NUCLEOTIDE SEQUENCE [LARGE SCALE GENOMIC DNA]</scope>
</reference>
<dbReference type="Gramene" id="ESQ31325">
    <property type="protein sequence ID" value="ESQ31325"/>
    <property type="gene ID" value="EUTSA_v10005722mg"/>
</dbReference>
<dbReference type="EMBL" id="KI517748">
    <property type="protein sequence ID" value="ESQ31325.1"/>
    <property type="molecule type" value="Genomic_DNA"/>
</dbReference>
<keyword evidence="3" id="KW-1185">Reference proteome</keyword>
<sequence>MSFLSQNDGVNNSGESCTGGESFVGESGVRWRSSGVGRSRRKVSGTNSGTFRSRWRSGGDIRIRRRSGRWRSHGGGRGGGRWWSG</sequence>
<dbReference type="KEGG" id="eus:EUTSA_v10005722mg"/>